<protein>
    <submittedName>
        <fullName evidence="1">Uncharacterized protein</fullName>
    </submittedName>
</protein>
<organism evidence="1">
    <name type="scientific">Arundo donax</name>
    <name type="common">Giant reed</name>
    <name type="synonym">Donax arundinaceus</name>
    <dbReference type="NCBI Taxonomy" id="35708"/>
    <lineage>
        <taxon>Eukaryota</taxon>
        <taxon>Viridiplantae</taxon>
        <taxon>Streptophyta</taxon>
        <taxon>Embryophyta</taxon>
        <taxon>Tracheophyta</taxon>
        <taxon>Spermatophyta</taxon>
        <taxon>Magnoliopsida</taxon>
        <taxon>Liliopsida</taxon>
        <taxon>Poales</taxon>
        <taxon>Poaceae</taxon>
        <taxon>PACMAD clade</taxon>
        <taxon>Arundinoideae</taxon>
        <taxon>Arundineae</taxon>
        <taxon>Arundo</taxon>
    </lineage>
</organism>
<dbReference type="AlphaFoldDB" id="A0A0A9EYK1"/>
<reference evidence="1" key="2">
    <citation type="journal article" date="2015" name="Data Brief">
        <title>Shoot transcriptome of the giant reed, Arundo donax.</title>
        <authorList>
            <person name="Barrero R.A."/>
            <person name="Guerrero F.D."/>
            <person name="Moolhuijzen P."/>
            <person name="Goolsby J.A."/>
            <person name="Tidwell J."/>
            <person name="Bellgard S.E."/>
            <person name="Bellgard M.I."/>
        </authorList>
    </citation>
    <scope>NUCLEOTIDE SEQUENCE</scope>
    <source>
        <tissue evidence="1">Shoot tissue taken approximately 20 cm above the soil surface</tissue>
    </source>
</reference>
<evidence type="ECO:0000313" key="1">
    <source>
        <dbReference type="EMBL" id="JAE05870.1"/>
    </source>
</evidence>
<accession>A0A0A9EYK1</accession>
<name>A0A0A9EYK1_ARUDO</name>
<sequence>MALRTQGSVWDGVKAHSAAMEFSQNCSRIHHVLRVACRLDVVFYPYIFRLKCSCFPIFVLPTGSNCRMSTIFLWEESTEW</sequence>
<reference evidence="1" key="1">
    <citation type="submission" date="2014-09" db="EMBL/GenBank/DDBJ databases">
        <authorList>
            <person name="Magalhaes I.L.F."/>
            <person name="Oliveira U."/>
            <person name="Santos F.R."/>
            <person name="Vidigal T.H.D.A."/>
            <person name="Brescovit A.D."/>
            <person name="Santos A.J."/>
        </authorList>
    </citation>
    <scope>NUCLEOTIDE SEQUENCE</scope>
    <source>
        <tissue evidence="1">Shoot tissue taken approximately 20 cm above the soil surface</tissue>
    </source>
</reference>
<proteinExistence type="predicted"/>
<dbReference type="EMBL" id="GBRH01192026">
    <property type="protein sequence ID" value="JAE05870.1"/>
    <property type="molecule type" value="Transcribed_RNA"/>
</dbReference>